<keyword evidence="2" id="KW-0762">Sugar transport</keyword>
<dbReference type="EMBL" id="FNON01000004">
    <property type="protein sequence ID" value="SDX95484.1"/>
    <property type="molecule type" value="Genomic_DNA"/>
</dbReference>
<keyword evidence="1" id="KW-0732">Signal</keyword>
<feature type="signal peptide" evidence="1">
    <location>
        <begin position="1"/>
        <end position="31"/>
    </location>
</feature>
<dbReference type="Gene3D" id="3.40.190.10">
    <property type="entry name" value="Periplasmic binding protein-like II"/>
    <property type="match status" value="1"/>
</dbReference>
<dbReference type="AlphaFoldDB" id="A0A1H3FZ85"/>
<proteinExistence type="predicted"/>
<keyword evidence="2" id="KW-0813">Transport</keyword>
<gene>
    <name evidence="2" type="ORF">SAMN05421504_10430</name>
</gene>
<dbReference type="InterPro" id="IPR050490">
    <property type="entry name" value="Bact_solute-bd_prot1"/>
</dbReference>
<dbReference type="PANTHER" id="PTHR43649">
    <property type="entry name" value="ARABINOSE-BINDING PROTEIN-RELATED"/>
    <property type="match status" value="1"/>
</dbReference>
<organism evidence="2 3">
    <name type="scientific">Amycolatopsis xylanica</name>
    <dbReference type="NCBI Taxonomy" id="589385"/>
    <lineage>
        <taxon>Bacteria</taxon>
        <taxon>Bacillati</taxon>
        <taxon>Actinomycetota</taxon>
        <taxon>Actinomycetes</taxon>
        <taxon>Pseudonocardiales</taxon>
        <taxon>Pseudonocardiaceae</taxon>
        <taxon>Amycolatopsis</taxon>
    </lineage>
</organism>
<keyword evidence="3" id="KW-1185">Reference proteome</keyword>
<sequence length="451" mass="47039">MAVHSPPRDLKMRIGKIAPALAMALVVATTAACGGGSGDGSAAGGPKELTYWASNQGTSLDNDKAILQPELDKFEKASGIKVKVEVVPWTDLLNRILAATTSGQGPDVLNIGNTWSASLQATGAFVPFDDAALEKVGGKARFLGPSLAATGAQGQPPVGVPLYGQAYGLYYNKKLFADAGITSPPATWEELIADGKKLTDPAKGQWGMSLQAGQVTENSHHAAILGAQQGATFFGKDGKPQLASDQAVAAVQQHIDLMQKDKIVNPSNAEYADTAKSLKDLADGKAAMFMNQASEGSFKNIGADLSNIGVAPIPLPATPPPGGRKVTSFVAGINLSVFQNTKNKDAALDFVKFMLSAPEQAILNNAYGSLPTVQDAYSDPKFQTSDVKVFQNVLANTAEPMPQVPQESQFETLIGTAMKAMFADVAAGKPVDAAKIKSQLTQADQQIAAGN</sequence>
<evidence type="ECO:0000313" key="3">
    <source>
        <dbReference type="Proteomes" id="UP000199515"/>
    </source>
</evidence>
<evidence type="ECO:0000313" key="2">
    <source>
        <dbReference type="EMBL" id="SDX95484.1"/>
    </source>
</evidence>
<feature type="chain" id="PRO_5038375888" evidence="1">
    <location>
        <begin position="32"/>
        <end position="451"/>
    </location>
</feature>
<accession>A0A1H3FZ85</accession>
<dbReference type="SUPFAM" id="SSF53850">
    <property type="entry name" value="Periplasmic binding protein-like II"/>
    <property type="match status" value="1"/>
</dbReference>
<dbReference type="Pfam" id="PF01547">
    <property type="entry name" value="SBP_bac_1"/>
    <property type="match status" value="1"/>
</dbReference>
<dbReference type="Proteomes" id="UP000199515">
    <property type="component" value="Unassembled WGS sequence"/>
</dbReference>
<name>A0A1H3FZ85_9PSEU</name>
<dbReference type="PANTHER" id="PTHR43649:SF12">
    <property type="entry name" value="DIACETYLCHITOBIOSE BINDING PROTEIN DASA"/>
    <property type="match status" value="1"/>
</dbReference>
<reference evidence="2 3" key="1">
    <citation type="submission" date="2016-10" db="EMBL/GenBank/DDBJ databases">
        <authorList>
            <person name="de Groot N.N."/>
        </authorList>
    </citation>
    <scope>NUCLEOTIDE SEQUENCE [LARGE SCALE GENOMIC DNA]</scope>
    <source>
        <strain evidence="2 3">CPCC 202699</strain>
    </source>
</reference>
<protein>
    <submittedName>
        <fullName evidence="2">Multiple sugar transport system substrate-binding protein</fullName>
    </submittedName>
</protein>
<dbReference type="CDD" id="cd13585">
    <property type="entry name" value="PBP2_TMBP_like"/>
    <property type="match status" value="1"/>
</dbReference>
<evidence type="ECO:0000256" key="1">
    <source>
        <dbReference type="SAM" id="SignalP"/>
    </source>
</evidence>
<dbReference type="InterPro" id="IPR006059">
    <property type="entry name" value="SBP"/>
</dbReference>
<dbReference type="STRING" id="589385.SAMN05421504_10430"/>